<dbReference type="HOGENOM" id="CLU_990675_0_0_1"/>
<keyword evidence="3" id="KW-1185">Reference proteome</keyword>
<protein>
    <submittedName>
        <fullName evidence="2">Predicted protein</fullName>
    </submittedName>
</protein>
<dbReference type="AlphaFoldDB" id="B0D2F0"/>
<dbReference type="RefSeq" id="XP_001878036.1">
    <property type="nucleotide sequence ID" value="XM_001878001.1"/>
</dbReference>
<evidence type="ECO:0000256" key="1">
    <source>
        <dbReference type="SAM" id="MobiDB-lite"/>
    </source>
</evidence>
<gene>
    <name evidence="2" type="ORF">LACBIDRAFT_324595</name>
</gene>
<name>B0D2F0_LACBS</name>
<accession>B0D2F0</accession>
<dbReference type="InParanoid" id="B0D2F0"/>
<dbReference type="Proteomes" id="UP000001194">
    <property type="component" value="Unassembled WGS sequence"/>
</dbReference>
<feature type="region of interest" description="Disordered" evidence="1">
    <location>
        <begin position="1"/>
        <end position="34"/>
    </location>
</feature>
<reference evidence="2 3" key="1">
    <citation type="journal article" date="2008" name="Nature">
        <title>The genome of Laccaria bicolor provides insights into mycorrhizal symbiosis.</title>
        <authorList>
            <person name="Martin F."/>
            <person name="Aerts A."/>
            <person name="Ahren D."/>
            <person name="Brun A."/>
            <person name="Danchin E.G.J."/>
            <person name="Duchaussoy F."/>
            <person name="Gibon J."/>
            <person name="Kohler A."/>
            <person name="Lindquist E."/>
            <person name="Pereda V."/>
            <person name="Salamov A."/>
            <person name="Shapiro H.J."/>
            <person name="Wuyts J."/>
            <person name="Blaudez D."/>
            <person name="Buee M."/>
            <person name="Brokstein P."/>
            <person name="Canbaeck B."/>
            <person name="Cohen D."/>
            <person name="Courty P.E."/>
            <person name="Coutinho P.M."/>
            <person name="Delaruelle C."/>
            <person name="Detter J.C."/>
            <person name="Deveau A."/>
            <person name="DiFazio S."/>
            <person name="Duplessis S."/>
            <person name="Fraissinet-Tachet L."/>
            <person name="Lucic E."/>
            <person name="Frey-Klett P."/>
            <person name="Fourrey C."/>
            <person name="Feussner I."/>
            <person name="Gay G."/>
            <person name="Grimwood J."/>
            <person name="Hoegger P.J."/>
            <person name="Jain P."/>
            <person name="Kilaru S."/>
            <person name="Labbe J."/>
            <person name="Lin Y.C."/>
            <person name="Legue V."/>
            <person name="Le Tacon F."/>
            <person name="Marmeisse R."/>
            <person name="Melayah D."/>
            <person name="Montanini B."/>
            <person name="Muratet M."/>
            <person name="Nehls U."/>
            <person name="Niculita-Hirzel H."/>
            <person name="Oudot-Le Secq M.P."/>
            <person name="Peter M."/>
            <person name="Quesneville H."/>
            <person name="Rajashekar B."/>
            <person name="Reich M."/>
            <person name="Rouhier N."/>
            <person name="Schmutz J."/>
            <person name="Yin T."/>
            <person name="Chalot M."/>
            <person name="Henrissat B."/>
            <person name="Kuees U."/>
            <person name="Lucas S."/>
            <person name="Van de Peer Y."/>
            <person name="Podila G.K."/>
            <person name="Polle A."/>
            <person name="Pukkila P.J."/>
            <person name="Richardson P.M."/>
            <person name="Rouze P."/>
            <person name="Sanders I.R."/>
            <person name="Stajich J.E."/>
            <person name="Tunlid A."/>
            <person name="Tuskan G."/>
            <person name="Grigoriev I.V."/>
        </authorList>
    </citation>
    <scope>NUCLEOTIDE SEQUENCE [LARGE SCALE GENOMIC DNA]</scope>
    <source>
        <strain evidence="3">S238N-H82 / ATCC MYA-4686</strain>
    </source>
</reference>
<proteinExistence type="predicted"/>
<sequence>MRYQALSVAEHLPPRLRNGRDARPAPQPVKLPDVQWSPPSFDDSSVLGTKKSPAITLPPFRYLENADAPRVFLHPGNKPHVVYPESYIPETTSSKYPPDIMQDKYFYLPRSASYTAEPTLPPIYFFHKKEAGVSLHQVFFGDGRHFIDQSMKRAFVDVKAPFPLLRIQIDWPTHNIPVYKMSSGNPEGTHSVTQGFLVRSIAQQIHHTLLTLRNSSTNLSVQVSPGSQVYCDLSKVPTMDIVLVGLNHYGTPGTENSVWVPILALPHEAAKASLFSLKASL</sequence>
<evidence type="ECO:0000313" key="2">
    <source>
        <dbReference type="EMBL" id="EDR10735.1"/>
    </source>
</evidence>
<evidence type="ECO:0000313" key="3">
    <source>
        <dbReference type="Proteomes" id="UP000001194"/>
    </source>
</evidence>
<dbReference type="EMBL" id="DS547096">
    <property type="protein sequence ID" value="EDR10735.1"/>
    <property type="molecule type" value="Genomic_DNA"/>
</dbReference>
<dbReference type="KEGG" id="lbc:LACBIDRAFT_324595"/>
<organism evidence="3">
    <name type="scientific">Laccaria bicolor (strain S238N-H82 / ATCC MYA-4686)</name>
    <name type="common">Bicoloured deceiver</name>
    <name type="synonym">Laccaria laccata var. bicolor</name>
    <dbReference type="NCBI Taxonomy" id="486041"/>
    <lineage>
        <taxon>Eukaryota</taxon>
        <taxon>Fungi</taxon>
        <taxon>Dikarya</taxon>
        <taxon>Basidiomycota</taxon>
        <taxon>Agaricomycotina</taxon>
        <taxon>Agaricomycetes</taxon>
        <taxon>Agaricomycetidae</taxon>
        <taxon>Agaricales</taxon>
        <taxon>Agaricineae</taxon>
        <taxon>Hydnangiaceae</taxon>
        <taxon>Laccaria</taxon>
    </lineage>
</organism>
<dbReference type="GeneID" id="6073662"/>